<organism evidence="1 2">
    <name type="scientific">Brassica napus</name>
    <name type="common">Rape</name>
    <dbReference type="NCBI Taxonomy" id="3708"/>
    <lineage>
        <taxon>Eukaryota</taxon>
        <taxon>Viridiplantae</taxon>
        <taxon>Streptophyta</taxon>
        <taxon>Embryophyta</taxon>
        <taxon>Tracheophyta</taxon>
        <taxon>Spermatophyta</taxon>
        <taxon>Magnoliopsida</taxon>
        <taxon>eudicotyledons</taxon>
        <taxon>Gunneridae</taxon>
        <taxon>Pentapetalae</taxon>
        <taxon>rosids</taxon>
        <taxon>malvids</taxon>
        <taxon>Brassicales</taxon>
        <taxon>Brassicaceae</taxon>
        <taxon>Brassiceae</taxon>
        <taxon>Brassica</taxon>
    </lineage>
</organism>
<gene>
    <name evidence="1" type="ORF">HID58_084726</name>
</gene>
<protein>
    <submittedName>
        <fullName evidence="1">Uncharacterized protein</fullName>
    </submittedName>
</protein>
<reference evidence="1 2" key="1">
    <citation type="submission" date="2021-05" db="EMBL/GenBank/DDBJ databases">
        <title>Genome Assembly of Synthetic Allotetraploid Brassica napus Reveals Homoeologous Exchanges between Subgenomes.</title>
        <authorList>
            <person name="Davis J.T."/>
        </authorList>
    </citation>
    <scope>NUCLEOTIDE SEQUENCE [LARGE SCALE GENOMIC DNA]</scope>
    <source>
        <strain evidence="2">cv. Da-Ae</strain>
        <tissue evidence="1">Seedling</tissue>
    </source>
</reference>
<dbReference type="Proteomes" id="UP000824890">
    <property type="component" value="Unassembled WGS sequence"/>
</dbReference>
<keyword evidence="2" id="KW-1185">Reference proteome</keyword>
<name>A0ABQ7XKI6_BRANA</name>
<feature type="non-terminal residue" evidence="1">
    <location>
        <position position="1"/>
    </location>
</feature>
<evidence type="ECO:0000313" key="1">
    <source>
        <dbReference type="EMBL" id="KAH0856465.1"/>
    </source>
</evidence>
<evidence type="ECO:0000313" key="2">
    <source>
        <dbReference type="Proteomes" id="UP000824890"/>
    </source>
</evidence>
<dbReference type="EMBL" id="JAGKQM010000019">
    <property type="protein sequence ID" value="KAH0856465.1"/>
    <property type="molecule type" value="Genomic_DNA"/>
</dbReference>
<proteinExistence type="predicted"/>
<accession>A0ABQ7XKI6</accession>
<sequence length="94" mass="10445">TLFRSLTSMEMERVKRKLGGGGVAETTTSTVINFFSASLSHELACQALSLYGFGTERVALWWWYIGGAYASAHRRVKTKLNGGEADDDEIWILI</sequence>
<comment type="caution">
    <text evidence="1">The sequence shown here is derived from an EMBL/GenBank/DDBJ whole genome shotgun (WGS) entry which is preliminary data.</text>
</comment>